<name>A0A8S5N3I1_9CAUD</name>
<protein>
    <submittedName>
        <fullName evidence="2">Transposase</fullName>
    </submittedName>
</protein>
<reference evidence="2" key="1">
    <citation type="journal article" date="2021" name="Proc. Natl. Acad. Sci. U.S.A.">
        <title>A Catalog of Tens of Thousands of Viruses from Human Metagenomes Reveals Hidden Associations with Chronic Diseases.</title>
        <authorList>
            <person name="Tisza M.J."/>
            <person name="Buck C.B."/>
        </authorList>
    </citation>
    <scope>NUCLEOTIDE SEQUENCE</scope>
    <source>
        <strain evidence="2">CtzMH52</strain>
    </source>
</reference>
<feature type="region of interest" description="Disordered" evidence="1">
    <location>
        <begin position="68"/>
        <end position="88"/>
    </location>
</feature>
<evidence type="ECO:0000313" key="2">
    <source>
        <dbReference type="EMBL" id="DAD88826.1"/>
    </source>
</evidence>
<evidence type="ECO:0000256" key="1">
    <source>
        <dbReference type="SAM" id="MobiDB-lite"/>
    </source>
</evidence>
<organism evidence="2">
    <name type="scientific">Podoviridae sp. ctzMH52</name>
    <dbReference type="NCBI Taxonomy" id="2826596"/>
    <lineage>
        <taxon>Viruses</taxon>
        <taxon>Duplodnaviria</taxon>
        <taxon>Heunggongvirae</taxon>
        <taxon>Uroviricota</taxon>
        <taxon>Caudoviricetes</taxon>
    </lineage>
</organism>
<accession>A0A8S5N3I1</accession>
<dbReference type="Pfam" id="PF13384">
    <property type="entry name" value="HTH_23"/>
    <property type="match status" value="1"/>
</dbReference>
<dbReference type="EMBL" id="BK015048">
    <property type="protein sequence ID" value="DAD88826.1"/>
    <property type="molecule type" value="Genomic_DNA"/>
</dbReference>
<sequence length="195" mass="22120">MSEKGEIRCHDCLFSADGIYNASYLCNYATLTGHCRTKIARRKGPDGTWRKVKTVETPEECTRFLPRKGHQQRKLQREAKKPGTKCRAPRRDWDKARELWTAGASDQEIAKALGCAKSAVCLWRRKSGLRSNVRPGGWNKKQYDWELARKLYDEGQSTARIAEALGCSKNAVYDWMDGEGLVRPSRQKGEENGPA</sequence>
<proteinExistence type="predicted"/>
<dbReference type="Gene3D" id="1.10.10.60">
    <property type="entry name" value="Homeodomain-like"/>
    <property type="match status" value="2"/>
</dbReference>